<dbReference type="InterPro" id="IPR001638">
    <property type="entry name" value="Solute-binding_3/MltF_N"/>
</dbReference>
<feature type="domain" description="Solute-binding protein family 3/N-terminal" evidence="3">
    <location>
        <begin position="59"/>
        <end position="302"/>
    </location>
</feature>
<organism evidence="4 5">
    <name type="scientific">Caballeronia grimmiae</name>
    <dbReference type="NCBI Taxonomy" id="1071679"/>
    <lineage>
        <taxon>Bacteria</taxon>
        <taxon>Pseudomonadati</taxon>
        <taxon>Pseudomonadota</taxon>
        <taxon>Betaproteobacteria</taxon>
        <taxon>Burkholderiales</taxon>
        <taxon>Burkholderiaceae</taxon>
        <taxon>Caballeronia</taxon>
    </lineage>
</organism>
<proteinExistence type="predicted"/>
<dbReference type="NCBIfam" id="TIGR03871">
    <property type="entry name" value="ABC_peri_MoxJ_2"/>
    <property type="match status" value="1"/>
</dbReference>
<dbReference type="Proteomes" id="UP000597138">
    <property type="component" value="Unassembled WGS sequence"/>
</dbReference>
<evidence type="ECO:0000256" key="1">
    <source>
        <dbReference type="ARBA" id="ARBA00022729"/>
    </source>
</evidence>
<accession>A0ABQ1RZQ6</accession>
<dbReference type="SUPFAM" id="SSF53850">
    <property type="entry name" value="Periplasmic binding protein-like II"/>
    <property type="match status" value="1"/>
</dbReference>
<feature type="chain" id="PRO_5047281325" evidence="2">
    <location>
        <begin position="38"/>
        <end position="314"/>
    </location>
</feature>
<gene>
    <name evidence="4" type="ORF">GCM10010985_45270</name>
</gene>
<name>A0ABQ1RZQ6_9BURK</name>
<dbReference type="PANTHER" id="PTHR35936">
    <property type="entry name" value="MEMBRANE-BOUND LYTIC MUREIN TRANSGLYCOSYLASE F"/>
    <property type="match status" value="1"/>
</dbReference>
<dbReference type="PANTHER" id="PTHR35936:SF17">
    <property type="entry name" value="ARGININE-BINDING EXTRACELLULAR PROTEIN ARTP"/>
    <property type="match status" value="1"/>
</dbReference>
<evidence type="ECO:0000313" key="5">
    <source>
        <dbReference type="Proteomes" id="UP000597138"/>
    </source>
</evidence>
<keyword evidence="1 2" id="KW-0732">Signal</keyword>
<protein>
    <submittedName>
        <fullName evidence="4">Amino acid ABC transporter substrate-binding protein</fullName>
    </submittedName>
</protein>
<evidence type="ECO:0000259" key="3">
    <source>
        <dbReference type="SMART" id="SM00062"/>
    </source>
</evidence>
<feature type="signal peptide" evidence="2">
    <location>
        <begin position="1"/>
        <end position="37"/>
    </location>
</feature>
<reference evidence="5" key="1">
    <citation type="journal article" date="2019" name="Int. J. Syst. Evol. Microbiol.">
        <title>The Global Catalogue of Microorganisms (GCM) 10K type strain sequencing project: providing services to taxonomists for standard genome sequencing and annotation.</title>
        <authorList>
            <consortium name="The Broad Institute Genomics Platform"/>
            <consortium name="The Broad Institute Genome Sequencing Center for Infectious Disease"/>
            <person name="Wu L."/>
            <person name="Ma J."/>
        </authorList>
    </citation>
    <scope>NUCLEOTIDE SEQUENCE [LARGE SCALE GENOMIC DNA]</scope>
    <source>
        <strain evidence="5">CGMCC 1.11013</strain>
    </source>
</reference>
<sequence>MTAFTPGGFMHHRPASGALFRSLRFLTACFTALAAHAAYAQGAGGPPPDLPNNDGADGVLRVCADPNNMPLSNDKGEGYENKIASQMASDFGYKLEYTYYPQRMGFVRNTLRQKVPDTERFKCDLIIGVPKGYELTSTTRPYLHSTYAMVLPNRPEYASIKTPADLVNLPPDQLKKMKLGIFVKSPAVDWLLRNNLIDQAVSYQGQSGDPEAFPGELIERDLTRGNVDAAFVWGPIAGYFVNRSDNKVRLVAFPPQPGIRFDFEISMGVRYGEKAWRDKVDGWIASNQPKIDQILTSYQVPLLPLQPMQPAQVQ</sequence>
<dbReference type="EMBL" id="BMEG01000008">
    <property type="protein sequence ID" value="GGD85629.1"/>
    <property type="molecule type" value="Genomic_DNA"/>
</dbReference>
<comment type="caution">
    <text evidence="4">The sequence shown here is derived from an EMBL/GenBank/DDBJ whole genome shotgun (WGS) entry which is preliminary data.</text>
</comment>
<keyword evidence="5" id="KW-1185">Reference proteome</keyword>
<dbReference type="SMART" id="SM00062">
    <property type="entry name" value="PBPb"/>
    <property type="match status" value="1"/>
</dbReference>
<dbReference type="Gene3D" id="3.40.190.10">
    <property type="entry name" value="Periplasmic binding protein-like II"/>
    <property type="match status" value="2"/>
</dbReference>
<evidence type="ECO:0000313" key="4">
    <source>
        <dbReference type="EMBL" id="GGD85629.1"/>
    </source>
</evidence>
<evidence type="ECO:0000256" key="2">
    <source>
        <dbReference type="SAM" id="SignalP"/>
    </source>
</evidence>
<dbReference type="InterPro" id="IPR022448">
    <property type="entry name" value="Quinoprotein_dehydrogenase"/>
</dbReference>